<dbReference type="PANTHER" id="PTHR40254">
    <property type="entry name" value="BLR0577 PROTEIN"/>
    <property type="match status" value="1"/>
</dbReference>
<proteinExistence type="predicted"/>
<dbReference type="PANTHER" id="PTHR40254:SF1">
    <property type="entry name" value="BLR0577 PROTEIN"/>
    <property type="match status" value="1"/>
</dbReference>
<comment type="caution">
    <text evidence="2">The sequence shown here is derived from an EMBL/GenBank/DDBJ whole genome shotgun (WGS) entry which is preliminary data.</text>
</comment>
<evidence type="ECO:0000313" key="3">
    <source>
        <dbReference type="EMBL" id="MDX3023244.1"/>
    </source>
</evidence>
<dbReference type="InterPro" id="IPR036188">
    <property type="entry name" value="FAD/NAD-bd_sf"/>
</dbReference>
<evidence type="ECO:0000313" key="5">
    <source>
        <dbReference type="Proteomes" id="UP001282288"/>
    </source>
</evidence>
<dbReference type="RefSeq" id="WP_029184282.1">
    <property type="nucleotide sequence ID" value="NZ_CP122369.1"/>
</dbReference>
<evidence type="ECO:0000313" key="2">
    <source>
        <dbReference type="EMBL" id="MDX2961456.1"/>
    </source>
</evidence>
<dbReference type="Proteomes" id="UP001272987">
    <property type="component" value="Unassembled WGS sequence"/>
</dbReference>
<sequence>MTPHRVLQIGCGPTGTSLLRQLLPRTAGLPVRYEVADPAPMGPGLAFSTPYDLHLLNVRADRMSLHPHDKGEFARRRTDAGPADYPPRRLFGSYARAVLADTLRTAPEPVRLTGDRVVEVRRTAGGWRCRFACGRAASYDTVVLTLGHLPSAPYAPAEGRAGFLRDPWHGLDLPRRARVGVVGTRLTGVDTALALRERGHEGPVLLASRSGRLPSVKGRVAAYELAYLPTFVTGRQPGSVTLAQIARAIAREVRDAEGGPVSWTRALNPPPASPGTLRAELAVAESGRVIGWQSVLAAVVPWVPTLWRLLDAPGRHLLMSAYVGAWAVRIASFPAVSARRLLEMMEDGRLTVRPGLVDVVPAGSGYLMRFGDGTAVRVDAVVNATGPGYGRASLDATELTRSLWRSGTTAVHPFGGFAVDERTFEAGPGLHVVGDLTRGVWLATNAVENSVRQSVLLAEVLARRMLSGSCRSRRSPDT</sequence>
<feature type="domain" description="FAD-dependent urate hydroxylase HpyO/Asp monooxygenase CreE-like FAD/NAD(P)-binding" evidence="1">
    <location>
        <begin position="9"/>
        <end position="148"/>
    </location>
</feature>
<evidence type="ECO:0000259" key="1">
    <source>
        <dbReference type="Pfam" id="PF13454"/>
    </source>
</evidence>
<dbReference type="InterPro" id="IPR038732">
    <property type="entry name" value="HpyO/CreE_NAD-binding"/>
</dbReference>
<keyword evidence="4" id="KW-1185">Reference proteome</keyword>
<dbReference type="AlphaFoldDB" id="A0AAP6BB07"/>
<dbReference type="GeneID" id="69812952"/>
<name>A0AAP6BB07_9ACTN</name>
<dbReference type="EMBL" id="JARAWC010000011">
    <property type="protein sequence ID" value="MDX2961456.1"/>
    <property type="molecule type" value="Genomic_DNA"/>
</dbReference>
<protein>
    <submittedName>
        <fullName evidence="2">FAD/NAD(P)-binding protein</fullName>
    </submittedName>
</protein>
<gene>
    <name evidence="2" type="ORF">PV399_17270</name>
    <name evidence="3" type="ORF">PV666_36000</name>
</gene>
<dbReference type="EMBL" id="JARAWP010000026">
    <property type="protein sequence ID" value="MDX3023244.1"/>
    <property type="molecule type" value="Genomic_DNA"/>
</dbReference>
<dbReference type="Gene3D" id="3.50.50.60">
    <property type="entry name" value="FAD/NAD(P)-binding domain"/>
    <property type="match status" value="1"/>
</dbReference>
<evidence type="ECO:0000313" key="4">
    <source>
        <dbReference type="Proteomes" id="UP001272987"/>
    </source>
</evidence>
<dbReference type="Proteomes" id="UP001282288">
    <property type="component" value="Unassembled WGS sequence"/>
</dbReference>
<accession>A0AAP6BB07</accession>
<dbReference type="InterPro" id="IPR052189">
    <property type="entry name" value="L-asp_N-monooxygenase_NS-form"/>
</dbReference>
<organism evidence="2 5">
    <name type="scientific">Streptomyces acidiscabies</name>
    <dbReference type="NCBI Taxonomy" id="42234"/>
    <lineage>
        <taxon>Bacteria</taxon>
        <taxon>Bacillati</taxon>
        <taxon>Actinomycetota</taxon>
        <taxon>Actinomycetes</taxon>
        <taxon>Kitasatosporales</taxon>
        <taxon>Streptomycetaceae</taxon>
        <taxon>Streptomyces</taxon>
    </lineage>
</organism>
<dbReference type="SUPFAM" id="SSF51905">
    <property type="entry name" value="FAD/NAD(P)-binding domain"/>
    <property type="match status" value="1"/>
</dbReference>
<dbReference type="Pfam" id="PF13454">
    <property type="entry name" value="NAD_binding_9"/>
    <property type="match status" value="1"/>
</dbReference>
<reference evidence="2 4" key="1">
    <citation type="journal article" date="2023" name="Microb. Genom.">
        <title>Mesoterricola silvestris gen. nov., sp. nov., Mesoterricola sediminis sp. nov., Geothrix oryzae sp. nov., Geothrix edaphica sp. nov., Geothrix rubra sp. nov., and Geothrix limicola sp. nov., six novel members of Acidobacteriota isolated from soils.</title>
        <authorList>
            <person name="Weisberg A.J."/>
            <person name="Pearce E."/>
            <person name="Kramer C.G."/>
            <person name="Chang J.H."/>
            <person name="Clarke C.R."/>
        </authorList>
    </citation>
    <scope>NUCLEOTIDE SEQUENCE</scope>
    <source>
        <strain evidence="3 4">NB05-1H</strain>
        <strain evidence="2">NRRL_B-16521</strain>
    </source>
</reference>